<dbReference type="NCBIfam" id="TIGR02228">
    <property type="entry name" value="sigpep_I_arch"/>
    <property type="match status" value="1"/>
</dbReference>
<keyword evidence="3" id="KW-1133">Transmembrane helix</keyword>
<dbReference type="GO" id="GO:0006465">
    <property type="term" value="P:signal peptide processing"/>
    <property type="evidence" value="ECO:0007669"/>
    <property type="project" value="UniProtKB-UniRule"/>
</dbReference>
<feature type="compositionally biased region" description="Basic residues" evidence="2">
    <location>
        <begin position="1"/>
        <end position="14"/>
    </location>
</feature>
<keyword evidence="3" id="KW-0472">Membrane</keyword>
<dbReference type="eggNOG" id="COG0681">
    <property type="taxonomic scope" value="Bacteria"/>
</dbReference>
<evidence type="ECO:0000313" key="5">
    <source>
        <dbReference type="EMBL" id="EOT62107.1"/>
    </source>
</evidence>
<evidence type="ECO:0000256" key="2">
    <source>
        <dbReference type="SAM" id="MobiDB-lite"/>
    </source>
</evidence>
<dbReference type="CDD" id="cd06530">
    <property type="entry name" value="S26_SPase_I"/>
    <property type="match status" value="1"/>
</dbReference>
<sequence length="265" mass="30907">MEKQKKVLKKARSLKKNDTAEHIEVEQKMRKKRVKKNSTAKKSKQKAKQNRGQMSDSVIKRNRKKKINREKIKKKRRKRILARGWNLVFYTFILIMLFGAVMFSFNDSESKSFFGYRFMTVKTNSMAQKKDRPKHNDGFEAGAMIFLKSIPPEELKVGDIITYKPFEGEQEIYLTHRLIKIDKELNQETGLFFTTQGDANDNPDSPIHSNQYVGKVVFHIEYIGRIIQFIRDNLIIVLVLLCAIFAFSLTIKYYLSLPSAKSKSV</sequence>
<gene>
    <name evidence="5" type="ORF">I583_01107</name>
    <name evidence="4" type="ORF">UAW_01306</name>
</gene>
<organism evidence="4 6">
    <name type="scientific">Enterococcus haemoperoxidus ATCC BAA-382</name>
    <dbReference type="NCBI Taxonomy" id="1158608"/>
    <lineage>
        <taxon>Bacteria</taxon>
        <taxon>Bacillati</taxon>
        <taxon>Bacillota</taxon>
        <taxon>Bacilli</taxon>
        <taxon>Lactobacillales</taxon>
        <taxon>Enterococcaceae</taxon>
        <taxon>Enterococcus</taxon>
    </lineage>
</organism>
<dbReference type="OrthoDB" id="1648066at2"/>
<dbReference type="STRING" id="155618.RV06_GL001394"/>
<name>R2STY8_9ENTE</name>
<evidence type="ECO:0000256" key="1">
    <source>
        <dbReference type="NCBIfam" id="TIGR02228"/>
    </source>
</evidence>
<protein>
    <recommendedName>
        <fullName evidence="1">Signal peptidase I</fullName>
        <ecNumber evidence="1">3.4.21.89</ecNumber>
    </recommendedName>
</protein>
<evidence type="ECO:0000313" key="6">
    <source>
        <dbReference type="Proteomes" id="UP000013858"/>
    </source>
</evidence>
<dbReference type="GO" id="GO:0004252">
    <property type="term" value="F:serine-type endopeptidase activity"/>
    <property type="evidence" value="ECO:0007669"/>
    <property type="project" value="UniProtKB-UniRule"/>
</dbReference>
<feature type="transmembrane region" description="Helical" evidence="3">
    <location>
        <begin position="84"/>
        <end position="105"/>
    </location>
</feature>
<dbReference type="GO" id="GO:0009003">
    <property type="term" value="F:signal peptidase activity"/>
    <property type="evidence" value="ECO:0007669"/>
    <property type="project" value="UniProtKB-EC"/>
</dbReference>
<feature type="transmembrane region" description="Helical" evidence="3">
    <location>
        <begin position="234"/>
        <end position="255"/>
    </location>
</feature>
<accession>R2STY8</accession>
<dbReference type="InterPro" id="IPR001733">
    <property type="entry name" value="Peptidase_S26B"/>
</dbReference>
<dbReference type="EC" id="3.4.21.89" evidence="1"/>
<evidence type="ECO:0000256" key="3">
    <source>
        <dbReference type="SAM" id="Phobius"/>
    </source>
</evidence>
<reference evidence="4 6" key="1">
    <citation type="submission" date="2013-02" db="EMBL/GenBank/DDBJ databases">
        <title>The Genome Sequence of Enterococcus haemoperoxidus BAA-382.</title>
        <authorList>
            <consortium name="The Broad Institute Genome Sequencing Platform"/>
            <consortium name="The Broad Institute Genome Sequencing Center for Infectious Disease"/>
            <person name="Earl A.M."/>
            <person name="Gilmore M.S."/>
            <person name="Lebreton F."/>
            <person name="Walker B."/>
            <person name="Young S.K."/>
            <person name="Zeng Q."/>
            <person name="Gargeya S."/>
            <person name="Fitzgerald M."/>
            <person name="Haas B."/>
            <person name="Abouelleil A."/>
            <person name="Alvarado L."/>
            <person name="Arachchi H.M."/>
            <person name="Berlin A.M."/>
            <person name="Chapman S.B."/>
            <person name="Dewar J."/>
            <person name="Goldberg J."/>
            <person name="Griggs A."/>
            <person name="Gujja S."/>
            <person name="Hansen M."/>
            <person name="Howarth C."/>
            <person name="Imamovic A."/>
            <person name="Larimer J."/>
            <person name="McCowan C."/>
            <person name="Murphy C."/>
            <person name="Neiman D."/>
            <person name="Pearson M."/>
            <person name="Priest M."/>
            <person name="Roberts A."/>
            <person name="Saif S."/>
            <person name="Shea T."/>
            <person name="Sisk P."/>
            <person name="Sykes S."/>
            <person name="Wortman J."/>
            <person name="Nusbaum C."/>
            <person name="Birren B."/>
        </authorList>
    </citation>
    <scope>NUCLEOTIDE SEQUENCE [LARGE SCALE GENOMIC DNA]</scope>
    <source>
        <strain evidence="4 6">ATCC BAA-382</strain>
    </source>
</reference>
<feature type="compositionally biased region" description="Basic residues" evidence="2">
    <location>
        <begin position="29"/>
        <end position="49"/>
    </location>
</feature>
<dbReference type="RefSeq" id="WP_010761514.1">
    <property type="nucleotide sequence ID" value="NZ_KB946315.1"/>
</dbReference>
<dbReference type="InterPro" id="IPR019533">
    <property type="entry name" value="Peptidase_S26"/>
</dbReference>
<feature type="compositionally biased region" description="Basic and acidic residues" evidence="2">
    <location>
        <begin position="15"/>
        <end position="28"/>
    </location>
</feature>
<feature type="compositionally biased region" description="Basic residues" evidence="2">
    <location>
        <begin position="60"/>
        <end position="72"/>
    </location>
</feature>
<feature type="region of interest" description="Disordered" evidence="2">
    <location>
        <begin position="1"/>
        <end position="72"/>
    </location>
</feature>
<evidence type="ECO:0000313" key="4">
    <source>
        <dbReference type="EMBL" id="EOH98710.1"/>
    </source>
</evidence>
<dbReference type="GO" id="GO:0016020">
    <property type="term" value="C:membrane"/>
    <property type="evidence" value="ECO:0007669"/>
    <property type="project" value="UniProtKB-UniRule"/>
</dbReference>
<dbReference type="PATRIC" id="fig|1158608.3.peg.1280"/>
<dbReference type="EMBL" id="ASVY01000002">
    <property type="protein sequence ID" value="EOT62107.1"/>
    <property type="molecule type" value="Genomic_DNA"/>
</dbReference>
<keyword evidence="3" id="KW-0812">Transmembrane</keyword>
<reference evidence="5 7" key="2">
    <citation type="submission" date="2013-03" db="EMBL/GenBank/DDBJ databases">
        <title>The Genome Sequence of Enterococcus haemoperoxidus BAA-382 (PacBio/Illumina hybrid assembly).</title>
        <authorList>
            <consortium name="The Broad Institute Genomics Platform"/>
            <consortium name="The Broad Institute Genome Sequencing Center for Infectious Disease"/>
            <person name="Earl A."/>
            <person name="Russ C."/>
            <person name="Gilmore M."/>
            <person name="Surin D."/>
            <person name="Walker B."/>
            <person name="Young S."/>
            <person name="Zeng Q."/>
            <person name="Gargeya S."/>
            <person name="Fitzgerald M."/>
            <person name="Haas B."/>
            <person name="Abouelleil A."/>
            <person name="Allen A.W."/>
            <person name="Alvarado L."/>
            <person name="Arachchi H.M."/>
            <person name="Berlin A.M."/>
            <person name="Chapman S.B."/>
            <person name="Gainer-Dewar J."/>
            <person name="Goldberg J."/>
            <person name="Griggs A."/>
            <person name="Gujja S."/>
            <person name="Hansen M."/>
            <person name="Howarth C."/>
            <person name="Imamovic A."/>
            <person name="Ireland A."/>
            <person name="Larimer J."/>
            <person name="McCowan C."/>
            <person name="Murphy C."/>
            <person name="Pearson M."/>
            <person name="Poon T.W."/>
            <person name="Priest M."/>
            <person name="Roberts A."/>
            <person name="Saif S."/>
            <person name="Shea T."/>
            <person name="Sisk P."/>
            <person name="Sykes S."/>
            <person name="Wortman J."/>
            <person name="Nusbaum C."/>
            <person name="Birren B."/>
        </authorList>
    </citation>
    <scope>NUCLEOTIDE SEQUENCE [LARGE SCALE GENOMIC DNA]</scope>
    <source>
        <strain evidence="5 7">ATCC BAA-382</strain>
    </source>
</reference>
<dbReference type="EMBL" id="AJAR01000012">
    <property type="protein sequence ID" value="EOH98710.1"/>
    <property type="molecule type" value="Genomic_DNA"/>
</dbReference>
<keyword evidence="7" id="KW-1185">Reference proteome</keyword>
<dbReference type="Proteomes" id="UP000013858">
    <property type="component" value="Unassembled WGS sequence"/>
</dbReference>
<evidence type="ECO:0000313" key="7">
    <source>
        <dbReference type="Proteomes" id="UP000014197"/>
    </source>
</evidence>
<comment type="caution">
    <text evidence="4">The sequence shown here is derived from an EMBL/GenBank/DDBJ whole genome shotgun (WGS) entry which is preliminary data.</text>
</comment>
<proteinExistence type="predicted"/>
<dbReference type="AlphaFoldDB" id="R2STY8"/>
<dbReference type="Proteomes" id="UP000014197">
    <property type="component" value="Unassembled WGS sequence"/>
</dbReference>